<evidence type="ECO:0000313" key="1">
    <source>
        <dbReference type="EMBL" id="CCJ50437.1"/>
    </source>
</evidence>
<dbReference type="HOGENOM" id="CLU_2271987_0_0_4"/>
<sequence length="102" mass="11136">MVSFSQPASGTRATRQYRTICTPVDSPQLDRYPPVDALENYGRVPSIDDHAPLSVAHGDENETTARIGSNAVRHVDAFDENVRNNAAREPTIRPVAGIAAHR</sequence>
<dbReference type="Proteomes" id="UP000008035">
    <property type="component" value="Chromosome"/>
</dbReference>
<name>K0MI39_BORPB</name>
<reference evidence="1 2" key="1">
    <citation type="journal article" date="2012" name="BMC Genomics">
        <title>Comparative genomics of the classical Bordetella subspecies: the evolution and exchange of virulence-associated diversity amongst closely related pathogens.</title>
        <authorList>
            <person name="Park J."/>
            <person name="Zhang Y."/>
            <person name="Buboltz A.M."/>
            <person name="Zhang X."/>
            <person name="Schuster S.C."/>
            <person name="Ahuja U."/>
            <person name="Liu M."/>
            <person name="Miller J.F."/>
            <person name="Sebaihia M."/>
            <person name="Bentley S.D."/>
            <person name="Parkhill J."/>
            <person name="Harvill E.T."/>
        </authorList>
    </citation>
    <scope>NUCLEOTIDE SEQUENCE [LARGE SCALE GENOMIC DNA]</scope>
    <source>
        <strain evidence="1 2">Bpp5</strain>
    </source>
</reference>
<dbReference type="EMBL" id="HE965803">
    <property type="protein sequence ID" value="CCJ50437.1"/>
    <property type="molecule type" value="Genomic_DNA"/>
</dbReference>
<dbReference type="AlphaFoldDB" id="K0MI39"/>
<organism evidence="1 2">
    <name type="scientific">Bordetella parapertussis (strain Bpp5)</name>
    <dbReference type="NCBI Taxonomy" id="1208660"/>
    <lineage>
        <taxon>Bacteria</taxon>
        <taxon>Pseudomonadati</taxon>
        <taxon>Pseudomonadota</taxon>
        <taxon>Betaproteobacteria</taxon>
        <taxon>Burkholderiales</taxon>
        <taxon>Alcaligenaceae</taxon>
        <taxon>Bordetella</taxon>
    </lineage>
</organism>
<evidence type="ECO:0000313" key="2">
    <source>
        <dbReference type="Proteomes" id="UP000008035"/>
    </source>
</evidence>
<protein>
    <submittedName>
        <fullName evidence="1">Uncharacterized protein</fullName>
    </submittedName>
</protein>
<gene>
    <name evidence="1" type="ordered locus">BN117_3104</name>
</gene>
<proteinExistence type="predicted"/>
<accession>K0MI39</accession>
<dbReference type="KEGG" id="bpar:BN117_3104"/>